<comment type="caution">
    <text evidence="2">The sequence shown here is derived from an EMBL/GenBank/DDBJ whole genome shotgun (WGS) entry which is preliminary data.</text>
</comment>
<dbReference type="Pfam" id="PF06101">
    <property type="entry name" value="Vps62"/>
    <property type="match status" value="1"/>
</dbReference>
<organism evidence="2 3">
    <name type="scientific">Starmerella bacillaris</name>
    <name type="common">Yeast</name>
    <name type="synonym">Candida zemplinina</name>
    <dbReference type="NCBI Taxonomy" id="1247836"/>
    <lineage>
        <taxon>Eukaryota</taxon>
        <taxon>Fungi</taxon>
        <taxon>Dikarya</taxon>
        <taxon>Ascomycota</taxon>
        <taxon>Saccharomycotina</taxon>
        <taxon>Dipodascomycetes</taxon>
        <taxon>Dipodascales</taxon>
        <taxon>Trichomonascaceae</taxon>
        <taxon>Starmerella</taxon>
    </lineage>
</organism>
<feature type="signal peptide" evidence="1">
    <location>
        <begin position="1"/>
        <end position="21"/>
    </location>
</feature>
<reference evidence="2 3" key="1">
    <citation type="journal article" date="2023" name="Elife">
        <title>Identification of key yeast species and microbe-microbe interactions impacting larval growth of Drosophila in the wild.</title>
        <authorList>
            <person name="Mure A."/>
            <person name="Sugiura Y."/>
            <person name="Maeda R."/>
            <person name="Honda K."/>
            <person name="Sakurai N."/>
            <person name="Takahashi Y."/>
            <person name="Watada M."/>
            <person name="Katoh T."/>
            <person name="Gotoh A."/>
            <person name="Gotoh Y."/>
            <person name="Taniguchi I."/>
            <person name="Nakamura K."/>
            <person name="Hayashi T."/>
            <person name="Katayama T."/>
            <person name="Uemura T."/>
            <person name="Hattori Y."/>
        </authorList>
    </citation>
    <scope>NUCLEOTIDE SEQUENCE [LARGE SCALE GENOMIC DNA]</scope>
    <source>
        <strain evidence="2 3">SB-73</strain>
    </source>
</reference>
<dbReference type="AlphaFoldDB" id="A0AAV5RMY8"/>
<keyword evidence="3" id="KW-1185">Reference proteome</keyword>
<proteinExistence type="predicted"/>
<gene>
    <name evidence="2" type="ORF">DASB73_037480</name>
</gene>
<protein>
    <submittedName>
        <fullName evidence="2">Vps62 protein</fullName>
    </submittedName>
</protein>
<dbReference type="InterPro" id="IPR053102">
    <property type="entry name" value="VPS_Associated"/>
</dbReference>
<accession>A0AAV5RMY8</accession>
<dbReference type="GO" id="GO:0000329">
    <property type="term" value="C:fungal-type vacuole membrane"/>
    <property type="evidence" value="ECO:0007669"/>
    <property type="project" value="TreeGrafter"/>
</dbReference>
<keyword evidence="1" id="KW-0732">Signal</keyword>
<evidence type="ECO:0000256" key="1">
    <source>
        <dbReference type="SAM" id="SignalP"/>
    </source>
</evidence>
<dbReference type="PANTHER" id="PTHR48220">
    <property type="match status" value="1"/>
</dbReference>
<dbReference type="EMBL" id="BTGC01000008">
    <property type="protein sequence ID" value="GMM52785.1"/>
    <property type="molecule type" value="Genomic_DNA"/>
</dbReference>
<name>A0AAV5RMY8_STABA</name>
<feature type="chain" id="PRO_5043618900" evidence="1">
    <location>
        <begin position="22"/>
        <end position="402"/>
    </location>
</feature>
<sequence length="402" mass="46497">MGHWSMLVPLLLNCLATNAYTWSNETKEIPEYIVKHSPLVHLYSEELYYPGSIDQYVSRFMMSTADYNLTAPLSLSNLTSSAKEVREKVNDEKAELYLTSREQWQNEEGHEDWLTNYKTNKPNIWNGYISNAYSTLIVVDKPDMDFVDAFWFYFYPYNLGPFVMGRGPFGDHLGDWEHSVVRFNRSSQEPLFLWMSAHGGGAGYTYESMLDQNVLDPKRPAIYSARGTHAQYSSTGRHPHDIPYHMLSDFTDNGDLWDPSLNHVAYVLDEGSEVVYPANGTESGRELELGDWLLFDGHWGNKKLEPQDVRQQWSPFEWRIIDGPRGPLSKNLERKTVCERSKWWNLFKRCHIRQSITLGEGWDATGNKCEILNEYTPAWLLPVTNLVTSGGWVCFWVDRMLS</sequence>
<evidence type="ECO:0000313" key="2">
    <source>
        <dbReference type="EMBL" id="GMM52785.1"/>
    </source>
</evidence>
<dbReference type="GO" id="GO:0006623">
    <property type="term" value="P:protein targeting to vacuole"/>
    <property type="evidence" value="ECO:0007669"/>
    <property type="project" value="TreeGrafter"/>
</dbReference>
<evidence type="ECO:0000313" key="3">
    <source>
        <dbReference type="Proteomes" id="UP001362899"/>
    </source>
</evidence>
<dbReference type="PANTHER" id="PTHR48220:SF1">
    <property type="entry name" value="VACUOLAR PROTEIN SORTING-ASSOCIATED PROTEIN 62-RELATED"/>
    <property type="match status" value="1"/>
</dbReference>
<dbReference type="InterPro" id="IPR009291">
    <property type="entry name" value="Vps62"/>
</dbReference>
<dbReference type="Proteomes" id="UP001362899">
    <property type="component" value="Unassembled WGS sequence"/>
</dbReference>